<dbReference type="PANTHER" id="PTHR43284:SF1">
    <property type="entry name" value="ASPARAGINE SYNTHETASE"/>
    <property type="match status" value="1"/>
</dbReference>
<dbReference type="EC" id="6.3.5.4" evidence="2"/>
<evidence type="ECO:0000259" key="1">
    <source>
        <dbReference type="PROSITE" id="PS51278"/>
    </source>
</evidence>
<dbReference type="AlphaFoldDB" id="A0A3B0SS76"/>
<dbReference type="InterPro" id="IPR033738">
    <property type="entry name" value="AsnB_N"/>
</dbReference>
<dbReference type="EMBL" id="UOEH01000392">
    <property type="protein sequence ID" value="VAW03369.1"/>
    <property type="molecule type" value="Genomic_DNA"/>
</dbReference>
<sequence>MCGIAGIIDLKATREIDRAALQRMTDALRHRGPDGEGVFIAPGIGFGHRRLAIIDREGGVQPFHSQNGGVVSLNGEIYNYRALARELAQEGLTPRTRSDTEILAEGWARHDTEFVHRLRGMFAFSFWDPAARRLTLARDRLGEKPLYYGETADGFLLFASEASALIASRLLSTELNQAAVADYFYYGYVPDPKSIY</sequence>
<dbReference type="InterPro" id="IPR051786">
    <property type="entry name" value="ASN_synthetase/amidase"/>
</dbReference>
<keyword evidence="2" id="KW-0436">Ligase</keyword>
<dbReference type="Gene3D" id="3.60.20.10">
    <property type="entry name" value="Glutamine Phosphoribosylpyrophosphate, subunit 1, domain 1"/>
    <property type="match status" value="1"/>
</dbReference>
<proteinExistence type="predicted"/>
<dbReference type="InterPro" id="IPR029055">
    <property type="entry name" value="Ntn_hydrolases_N"/>
</dbReference>
<dbReference type="GO" id="GO:0005829">
    <property type="term" value="C:cytosol"/>
    <property type="evidence" value="ECO:0007669"/>
    <property type="project" value="TreeGrafter"/>
</dbReference>
<dbReference type="InterPro" id="IPR017932">
    <property type="entry name" value="GATase_2_dom"/>
</dbReference>
<dbReference type="PANTHER" id="PTHR43284">
    <property type="entry name" value="ASPARAGINE SYNTHETASE (GLUTAMINE-HYDROLYZING)"/>
    <property type="match status" value="1"/>
</dbReference>
<reference evidence="2" key="1">
    <citation type="submission" date="2018-06" db="EMBL/GenBank/DDBJ databases">
        <authorList>
            <person name="Zhirakovskaya E."/>
        </authorList>
    </citation>
    <scope>NUCLEOTIDE SEQUENCE</scope>
</reference>
<dbReference type="SUPFAM" id="SSF56235">
    <property type="entry name" value="N-terminal nucleophile aminohydrolases (Ntn hydrolases)"/>
    <property type="match status" value="1"/>
</dbReference>
<protein>
    <submittedName>
        <fullName evidence="2">Asparagine synthetase [glutamine-hydrolyzing]</fullName>
        <ecNumber evidence="2">6.3.5.4</ecNumber>
    </submittedName>
</protein>
<dbReference type="CDD" id="cd00712">
    <property type="entry name" value="AsnB"/>
    <property type="match status" value="1"/>
</dbReference>
<evidence type="ECO:0000313" key="2">
    <source>
        <dbReference type="EMBL" id="VAW03369.1"/>
    </source>
</evidence>
<organism evidence="2">
    <name type="scientific">hydrothermal vent metagenome</name>
    <dbReference type="NCBI Taxonomy" id="652676"/>
    <lineage>
        <taxon>unclassified sequences</taxon>
        <taxon>metagenomes</taxon>
        <taxon>ecological metagenomes</taxon>
    </lineage>
</organism>
<accession>A0A3B0SS76</accession>
<feature type="non-terminal residue" evidence="2">
    <location>
        <position position="196"/>
    </location>
</feature>
<dbReference type="Pfam" id="PF13537">
    <property type="entry name" value="GATase_7"/>
    <property type="match status" value="1"/>
</dbReference>
<gene>
    <name evidence="2" type="ORF">MNBD_ALPHA05-328</name>
</gene>
<dbReference type="PROSITE" id="PS51278">
    <property type="entry name" value="GATASE_TYPE_2"/>
    <property type="match status" value="1"/>
</dbReference>
<feature type="domain" description="Glutamine amidotransferase type-2" evidence="1">
    <location>
        <begin position="2"/>
        <end position="196"/>
    </location>
</feature>
<dbReference type="GO" id="GO:0004066">
    <property type="term" value="F:asparagine synthase (glutamine-hydrolyzing) activity"/>
    <property type="evidence" value="ECO:0007669"/>
    <property type="project" value="UniProtKB-EC"/>
</dbReference>
<name>A0A3B0SS76_9ZZZZ</name>